<dbReference type="EMBL" id="HACG01016038">
    <property type="protein sequence ID" value="CEK62903.1"/>
    <property type="molecule type" value="Transcribed_RNA"/>
</dbReference>
<sequence length="117" mass="13155">VRLATQSQATTTTGTIYMIADNSCTSLYNVICEKKIDPNHSTGYWYNQTSTVNHCPDTSYTVRSKLDCAINCSISTSCTGFQYTDQTRTCTPYKFMFNCTTKLPSYVTMYIPGNTRC</sequence>
<dbReference type="Pfam" id="PF00024">
    <property type="entry name" value="PAN_1"/>
    <property type="match status" value="1"/>
</dbReference>
<dbReference type="AlphaFoldDB" id="A0A0B6Z2Z0"/>
<evidence type="ECO:0000313" key="2">
    <source>
        <dbReference type="EMBL" id="CEK62903.1"/>
    </source>
</evidence>
<reference evidence="2" key="1">
    <citation type="submission" date="2014-12" db="EMBL/GenBank/DDBJ databases">
        <title>Insight into the proteome of Arion vulgaris.</title>
        <authorList>
            <person name="Aradska J."/>
            <person name="Bulat T."/>
            <person name="Smidak R."/>
            <person name="Sarate P."/>
            <person name="Gangsoo J."/>
            <person name="Sialana F."/>
            <person name="Bilban M."/>
            <person name="Lubec G."/>
        </authorList>
    </citation>
    <scope>NUCLEOTIDE SEQUENCE</scope>
    <source>
        <tissue evidence="2">Skin</tissue>
    </source>
</reference>
<dbReference type="InterPro" id="IPR003609">
    <property type="entry name" value="Pan_app"/>
</dbReference>
<name>A0A0B6Z2Z0_9EUPU</name>
<feature type="domain" description="Apple" evidence="1">
    <location>
        <begin position="55"/>
        <end position="94"/>
    </location>
</feature>
<protein>
    <recommendedName>
        <fullName evidence="1">Apple domain-containing protein</fullName>
    </recommendedName>
</protein>
<evidence type="ECO:0000259" key="1">
    <source>
        <dbReference type="Pfam" id="PF00024"/>
    </source>
</evidence>
<organism evidence="2">
    <name type="scientific">Arion vulgaris</name>
    <dbReference type="NCBI Taxonomy" id="1028688"/>
    <lineage>
        <taxon>Eukaryota</taxon>
        <taxon>Metazoa</taxon>
        <taxon>Spiralia</taxon>
        <taxon>Lophotrochozoa</taxon>
        <taxon>Mollusca</taxon>
        <taxon>Gastropoda</taxon>
        <taxon>Heterobranchia</taxon>
        <taxon>Euthyneura</taxon>
        <taxon>Panpulmonata</taxon>
        <taxon>Eupulmonata</taxon>
        <taxon>Stylommatophora</taxon>
        <taxon>Helicina</taxon>
        <taxon>Arionoidea</taxon>
        <taxon>Arionidae</taxon>
        <taxon>Arion</taxon>
    </lineage>
</organism>
<feature type="non-terminal residue" evidence="2">
    <location>
        <position position="1"/>
    </location>
</feature>
<gene>
    <name evidence="2" type="primary">ORF46459</name>
</gene>
<proteinExistence type="predicted"/>
<accession>A0A0B6Z2Z0</accession>